<protein>
    <submittedName>
        <fullName evidence="1">Uncharacterized protein</fullName>
    </submittedName>
</protein>
<dbReference type="Proteomes" id="UP000043316">
    <property type="component" value="Unassembled WGS sequence"/>
</dbReference>
<dbReference type="AlphaFoldDB" id="A0A0H5LXT3"/>
<gene>
    <name evidence="1" type="ORF">ERS008476_02844</name>
</gene>
<dbReference type="EMBL" id="CWJI01000008">
    <property type="protein sequence ID" value="CRY55835.1"/>
    <property type="molecule type" value="Genomic_DNA"/>
</dbReference>
<evidence type="ECO:0000313" key="1">
    <source>
        <dbReference type="EMBL" id="CRY55835.1"/>
    </source>
</evidence>
<organism evidence="1 2">
    <name type="scientific">Yersinia intermedia</name>
    <dbReference type="NCBI Taxonomy" id="631"/>
    <lineage>
        <taxon>Bacteria</taxon>
        <taxon>Pseudomonadati</taxon>
        <taxon>Pseudomonadota</taxon>
        <taxon>Gammaproteobacteria</taxon>
        <taxon>Enterobacterales</taxon>
        <taxon>Yersiniaceae</taxon>
        <taxon>Yersinia</taxon>
    </lineage>
</organism>
<accession>A0A0H5LXT3</accession>
<reference evidence="2" key="1">
    <citation type="submission" date="2015-03" db="EMBL/GenBank/DDBJ databases">
        <authorList>
            <consortium name="Pathogen Informatics"/>
        </authorList>
    </citation>
    <scope>NUCLEOTIDE SEQUENCE [LARGE SCALE GENOMIC DNA]</scope>
    <source>
        <strain evidence="2">R148</strain>
    </source>
</reference>
<evidence type="ECO:0000313" key="2">
    <source>
        <dbReference type="Proteomes" id="UP000043316"/>
    </source>
</evidence>
<sequence length="77" mass="8552">MYKVINGYTLTSLMGPYLGHGTNIIGAAIWRKNANDEGQLLTVSLSMYHVVDIDVTTQLKVVCQRIVVQPDNVAFQQ</sequence>
<name>A0A0H5LXT3_YERIN</name>
<proteinExistence type="predicted"/>